<dbReference type="InterPro" id="IPR052036">
    <property type="entry name" value="Hydrolase/PRTase-associated"/>
</dbReference>
<dbReference type="PIRSF" id="PIRSF036794">
    <property type="entry name" value="UCP_erythr_ester"/>
    <property type="match status" value="1"/>
</dbReference>
<dbReference type="Pfam" id="PF05139">
    <property type="entry name" value="Erythro_esteras"/>
    <property type="match status" value="1"/>
</dbReference>
<protein>
    <submittedName>
        <fullName evidence="2">Erythromycin esterase family protein</fullName>
    </submittedName>
</protein>
<evidence type="ECO:0000256" key="1">
    <source>
        <dbReference type="SAM" id="SignalP"/>
    </source>
</evidence>
<accession>A0ABV3LR27</accession>
<dbReference type="Gene3D" id="3.40.1660.10">
    <property type="entry name" value="EreA-like (biosynthetic domain)"/>
    <property type="match status" value="1"/>
</dbReference>
<gene>
    <name evidence="2" type="ORF">AB0887_08080</name>
</gene>
<name>A0ABV3LR27_9ACTN</name>
<proteinExistence type="predicted"/>
<dbReference type="EMBL" id="JBEYRS010000002">
    <property type="protein sequence ID" value="MEW2361918.1"/>
    <property type="molecule type" value="Genomic_DNA"/>
</dbReference>
<feature type="chain" id="PRO_5047262164" evidence="1">
    <location>
        <begin position="21"/>
        <end position="463"/>
    </location>
</feature>
<dbReference type="PANTHER" id="PTHR31299">
    <property type="entry name" value="ESTERASE, PUTATIVE (AFU_ORTHOLOGUE AFUA_1G05850)-RELATED"/>
    <property type="match status" value="1"/>
</dbReference>
<evidence type="ECO:0000313" key="2">
    <source>
        <dbReference type="EMBL" id="MEW2361918.1"/>
    </source>
</evidence>
<dbReference type="PANTHER" id="PTHR31299:SF0">
    <property type="entry name" value="ESTERASE, PUTATIVE (AFU_ORTHOLOGUE AFUA_1G05850)-RELATED"/>
    <property type="match status" value="1"/>
</dbReference>
<sequence>MTPRRTTLAALLLAVGTVAAAVPVSFARTPAPPAGADSALIAELERGAHPLRTTEPGGSLRDLRPVGRMVKDARVVGLGEATHSTHEFFTMKHRLFRYLVEEKGFRGFSLEASWSTGLRLDDYVLHGKGDPRRIMDEEFQADYLWWNTDEFADLLTWMRDYNRAHPKDPVRFMGNDHIYAGPELYDKVTAYVAENRPALLPRFSELYRGLRPTTSVGAHINASKERPVAESREIADRTGRALDLLKRQQPGLGSGKAAQEAFTWAVRHATAIDQTAGQFTFDFDDPRQAAASMRYRDRAMAATVAWWHRQTGDKVLVSAHNAHLALRSHAPEVYPKVQGHFLRDKLGKDYVSIGTAFDSGSFNAVDAENRIRAFTLGPAKPGTNEHTLDEVRHRDYALDLRDTPANARAWLATPRATRLIAASYPGPGIEYPIALSRAHDIIVHLHRTTAAKLRAPSPSTPAR</sequence>
<dbReference type="InterPro" id="IPR014622">
    <property type="entry name" value="UCP036794_erythomycin"/>
</dbReference>
<dbReference type="CDD" id="cd14728">
    <property type="entry name" value="Ere-like"/>
    <property type="match status" value="1"/>
</dbReference>
<comment type="caution">
    <text evidence="2">The sequence shown here is derived from an EMBL/GenBank/DDBJ whole genome shotgun (WGS) entry which is preliminary data.</text>
</comment>
<keyword evidence="3" id="KW-1185">Reference proteome</keyword>
<reference evidence="2 3" key="1">
    <citation type="submission" date="2024-06" db="EMBL/GenBank/DDBJ databases">
        <title>The Natural Products Discovery Center: Release of the First 8490 Sequenced Strains for Exploring Actinobacteria Biosynthetic Diversity.</title>
        <authorList>
            <person name="Kalkreuter E."/>
            <person name="Kautsar S.A."/>
            <person name="Yang D."/>
            <person name="Bader C.D."/>
            <person name="Teijaro C.N."/>
            <person name="Fluegel L."/>
            <person name="Davis C.M."/>
            <person name="Simpson J.R."/>
            <person name="Lauterbach L."/>
            <person name="Steele A.D."/>
            <person name="Gui C."/>
            <person name="Meng S."/>
            <person name="Li G."/>
            <person name="Viehrig K."/>
            <person name="Ye F."/>
            <person name="Su P."/>
            <person name="Kiefer A.F."/>
            <person name="Nichols A."/>
            <person name="Cepeda A.J."/>
            <person name="Yan W."/>
            <person name="Fan B."/>
            <person name="Jiang Y."/>
            <person name="Adhikari A."/>
            <person name="Zheng C.-J."/>
            <person name="Schuster L."/>
            <person name="Cowan T.M."/>
            <person name="Smanski M.J."/>
            <person name="Chevrette M.G."/>
            <person name="De Carvalho L.P.S."/>
            <person name="Shen B."/>
        </authorList>
    </citation>
    <scope>NUCLEOTIDE SEQUENCE [LARGE SCALE GENOMIC DNA]</scope>
    <source>
        <strain evidence="2 3">NPDC047833</strain>
    </source>
</reference>
<keyword evidence="1" id="KW-0732">Signal</keyword>
<dbReference type="Proteomes" id="UP001553843">
    <property type="component" value="Unassembled WGS sequence"/>
</dbReference>
<dbReference type="Gene3D" id="3.30.1870.10">
    <property type="entry name" value="EreA-like, domain 2"/>
    <property type="match status" value="1"/>
</dbReference>
<dbReference type="InterPro" id="IPR007815">
    <property type="entry name" value="Emycin_Estase"/>
</dbReference>
<dbReference type="SUPFAM" id="SSF159501">
    <property type="entry name" value="EreA/ChaN-like"/>
    <property type="match status" value="1"/>
</dbReference>
<dbReference type="Gene3D" id="1.20.1440.30">
    <property type="entry name" value="Biosynthetic Protein domain"/>
    <property type="match status" value="1"/>
</dbReference>
<evidence type="ECO:0000313" key="3">
    <source>
        <dbReference type="Proteomes" id="UP001553843"/>
    </source>
</evidence>
<organism evidence="2 3">
    <name type="scientific">Streptomyces huasconensis</name>
    <dbReference type="NCBI Taxonomy" id="1854574"/>
    <lineage>
        <taxon>Bacteria</taxon>
        <taxon>Bacillati</taxon>
        <taxon>Actinomycetota</taxon>
        <taxon>Actinomycetes</taxon>
        <taxon>Kitasatosporales</taxon>
        <taxon>Streptomycetaceae</taxon>
        <taxon>Streptomyces</taxon>
    </lineage>
</organism>
<feature type="signal peptide" evidence="1">
    <location>
        <begin position="1"/>
        <end position="20"/>
    </location>
</feature>
<dbReference type="RefSeq" id="WP_359775843.1">
    <property type="nucleotide sequence ID" value="NZ_JBEYRR010000002.1"/>
</dbReference>